<dbReference type="Proteomes" id="UP000600918">
    <property type="component" value="Unassembled WGS sequence"/>
</dbReference>
<evidence type="ECO:0000256" key="2">
    <source>
        <dbReference type="ARBA" id="ARBA00006058"/>
    </source>
</evidence>
<dbReference type="PANTHER" id="PTHR22730">
    <property type="entry name" value="PROMININ PROM PROTEIN"/>
    <property type="match status" value="1"/>
</dbReference>
<name>A0A834NZD7_VESPE</name>
<reference evidence="8" key="1">
    <citation type="journal article" date="2020" name="G3 (Bethesda)">
        <title>High-Quality Assemblies for Three Invasive Social Wasps from the &lt;i&gt;Vespula&lt;/i&gt; Genus.</title>
        <authorList>
            <person name="Harrop T.W.R."/>
            <person name="Guhlin J."/>
            <person name="McLaughlin G.M."/>
            <person name="Permina E."/>
            <person name="Stockwell P."/>
            <person name="Gilligan J."/>
            <person name="Le Lec M.F."/>
            <person name="Gruber M.A.M."/>
            <person name="Quinn O."/>
            <person name="Lovegrove M."/>
            <person name="Duncan E.J."/>
            <person name="Remnant E.J."/>
            <person name="Van Eeckhoven J."/>
            <person name="Graham B."/>
            <person name="Knapp R.A."/>
            <person name="Langford K.W."/>
            <person name="Kronenberg Z."/>
            <person name="Press M.O."/>
            <person name="Eacker S.M."/>
            <person name="Wilson-Rankin E.E."/>
            <person name="Purcell J."/>
            <person name="Lester P.J."/>
            <person name="Dearden P.K."/>
        </authorList>
    </citation>
    <scope>NUCLEOTIDE SEQUENCE</scope>
    <source>
        <strain evidence="8">Volc-1</strain>
    </source>
</reference>
<evidence type="ECO:0000313" key="9">
    <source>
        <dbReference type="Proteomes" id="UP000600918"/>
    </source>
</evidence>
<sequence>MTSHGDFSTANSLFRATEKVEFHSDLIQSNDLGITQNQIRSIMLQRVQVLASDVVHEIRAKKKNKRRTLSYASLEARRMQGSATNVAVEVVKRPRPKPTVGNISITVEVNDFQEIDRELSHEDDDDDDDGGDPRCILATTNRQNILMVLGYDLEASTPTKGNDYRNIQHPSPRGSLAPVEDNSGPLWWFSRCAGQCGGRIQPFDKKHDHCRKIMLSIILIGVATIILFGVVCAFVTNEYMEIGTAELPNNVKTNLKDVMLYLATTKREINTVLKTNYGELEITLNNILQASGRIVTEQLAEYSHAVSLTNLNDIVIGLESIREELRSMNRITQELRLNATQLDIVVRGVKNNLLYTLRDCTSHNCKQILHDYKVNQMSVQIEFDKYMDRYFPKLAIIELDNMENIRDLRCTESNRLVMRFSFVRFTFYAACNDQ</sequence>
<dbReference type="EMBL" id="JACSDY010000008">
    <property type="protein sequence ID" value="KAF7422029.1"/>
    <property type="molecule type" value="Genomic_DNA"/>
</dbReference>
<evidence type="ECO:0000256" key="5">
    <source>
        <dbReference type="ARBA" id="ARBA00023136"/>
    </source>
</evidence>
<evidence type="ECO:0000256" key="4">
    <source>
        <dbReference type="ARBA" id="ARBA00022989"/>
    </source>
</evidence>
<dbReference type="PANTHER" id="PTHR22730:SF1">
    <property type="entry name" value="PROMININ-LIKE PROTEIN"/>
    <property type="match status" value="1"/>
</dbReference>
<gene>
    <name evidence="8" type="ORF">H0235_009865</name>
</gene>
<comment type="similarity">
    <text evidence="2">Belongs to the prominin family.</text>
</comment>
<evidence type="ECO:0000313" key="8">
    <source>
        <dbReference type="EMBL" id="KAF7422029.1"/>
    </source>
</evidence>
<organism evidence="8 9">
    <name type="scientific">Vespula pensylvanica</name>
    <name type="common">Western yellow jacket</name>
    <name type="synonym">Wasp</name>
    <dbReference type="NCBI Taxonomy" id="30213"/>
    <lineage>
        <taxon>Eukaryota</taxon>
        <taxon>Metazoa</taxon>
        <taxon>Ecdysozoa</taxon>
        <taxon>Arthropoda</taxon>
        <taxon>Hexapoda</taxon>
        <taxon>Insecta</taxon>
        <taxon>Pterygota</taxon>
        <taxon>Neoptera</taxon>
        <taxon>Endopterygota</taxon>
        <taxon>Hymenoptera</taxon>
        <taxon>Apocrita</taxon>
        <taxon>Aculeata</taxon>
        <taxon>Vespoidea</taxon>
        <taxon>Vespidae</taxon>
        <taxon>Vespinae</taxon>
        <taxon>Vespula</taxon>
    </lineage>
</organism>
<keyword evidence="5 7" id="KW-0472">Membrane</keyword>
<keyword evidence="6" id="KW-0325">Glycoprotein</keyword>
<evidence type="ECO:0000256" key="1">
    <source>
        <dbReference type="ARBA" id="ARBA00004141"/>
    </source>
</evidence>
<feature type="transmembrane region" description="Helical" evidence="7">
    <location>
        <begin position="213"/>
        <end position="236"/>
    </location>
</feature>
<dbReference type="Pfam" id="PF05478">
    <property type="entry name" value="Prominin"/>
    <property type="match status" value="1"/>
</dbReference>
<keyword evidence="4 7" id="KW-1133">Transmembrane helix</keyword>
<proteinExistence type="inferred from homology"/>
<dbReference type="GO" id="GO:0016020">
    <property type="term" value="C:membrane"/>
    <property type="evidence" value="ECO:0007669"/>
    <property type="project" value="UniProtKB-SubCell"/>
</dbReference>
<dbReference type="AlphaFoldDB" id="A0A834NZD7"/>
<keyword evidence="9" id="KW-1185">Reference proteome</keyword>
<comment type="caution">
    <text evidence="8">The sequence shown here is derived from an EMBL/GenBank/DDBJ whole genome shotgun (WGS) entry which is preliminary data.</text>
</comment>
<protein>
    <submittedName>
        <fullName evidence="8">Uncharacterized protein</fullName>
    </submittedName>
</protein>
<dbReference type="InterPro" id="IPR008795">
    <property type="entry name" value="Prominin"/>
</dbReference>
<evidence type="ECO:0000256" key="7">
    <source>
        <dbReference type="SAM" id="Phobius"/>
    </source>
</evidence>
<evidence type="ECO:0000256" key="6">
    <source>
        <dbReference type="ARBA" id="ARBA00023180"/>
    </source>
</evidence>
<accession>A0A834NZD7</accession>
<comment type="subcellular location">
    <subcellularLocation>
        <location evidence="1">Membrane</location>
        <topology evidence="1">Multi-pass membrane protein</topology>
    </subcellularLocation>
</comment>
<evidence type="ECO:0000256" key="3">
    <source>
        <dbReference type="ARBA" id="ARBA00022692"/>
    </source>
</evidence>
<keyword evidence="3 7" id="KW-0812">Transmembrane</keyword>